<feature type="domain" description="Abscisic acid G-protein coupled receptor-like" evidence="6">
    <location>
        <begin position="288"/>
        <end position="503"/>
    </location>
</feature>
<dbReference type="Pfam" id="PF12537">
    <property type="entry name" value="GPHR_N"/>
    <property type="match status" value="1"/>
</dbReference>
<dbReference type="AlphaFoldDB" id="A0AAN7WIZ1"/>
<feature type="domain" description="Golgi pH regulator conserved" evidence="7">
    <location>
        <begin position="157"/>
        <end position="236"/>
    </location>
</feature>
<feature type="transmembrane region" description="Helical" evidence="5">
    <location>
        <begin position="368"/>
        <end position="394"/>
    </location>
</feature>
<feature type="transmembrane region" description="Helical" evidence="5">
    <location>
        <begin position="172"/>
        <end position="196"/>
    </location>
</feature>
<dbReference type="Pfam" id="PF12430">
    <property type="entry name" value="ABA_GPCR"/>
    <property type="match status" value="1"/>
</dbReference>
<evidence type="ECO:0000256" key="3">
    <source>
        <dbReference type="ARBA" id="ARBA00022989"/>
    </source>
</evidence>
<evidence type="ECO:0000313" key="9">
    <source>
        <dbReference type="Proteomes" id="UP001306508"/>
    </source>
</evidence>
<feature type="transmembrane region" description="Helical" evidence="5">
    <location>
        <begin position="134"/>
        <end position="152"/>
    </location>
</feature>
<dbReference type="EMBL" id="JAWIZZ010000031">
    <property type="protein sequence ID" value="KAK5781673.1"/>
    <property type="molecule type" value="Genomic_DNA"/>
</dbReference>
<evidence type="ECO:0000256" key="5">
    <source>
        <dbReference type="SAM" id="Phobius"/>
    </source>
</evidence>
<evidence type="ECO:0000256" key="1">
    <source>
        <dbReference type="ARBA" id="ARBA00004141"/>
    </source>
</evidence>
<evidence type="ECO:0000256" key="2">
    <source>
        <dbReference type="ARBA" id="ARBA00022692"/>
    </source>
</evidence>
<feature type="transmembrane region" description="Helical" evidence="5">
    <location>
        <begin position="432"/>
        <end position="453"/>
    </location>
</feature>
<protein>
    <recommendedName>
        <fullName evidence="10">Abscisic acid G-protein coupled receptor-like domain-containing protein</fullName>
    </recommendedName>
</protein>
<dbReference type="InterPro" id="IPR025969">
    <property type="entry name" value="ABA_GPCR_dom"/>
</dbReference>
<evidence type="ECO:0000313" key="8">
    <source>
        <dbReference type="EMBL" id="KAK5781673.1"/>
    </source>
</evidence>
<dbReference type="Proteomes" id="UP001306508">
    <property type="component" value="Unassembled WGS sequence"/>
</dbReference>
<keyword evidence="4 5" id="KW-0472">Membrane</keyword>
<comment type="subcellular location">
    <subcellularLocation>
        <location evidence="1">Membrane</location>
        <topology evidence="1">Multi-pass membrane protein</topology>
    </subcellularLocation>
</comment>
<evidence type="ECO:0000256" key="4">
    <source>
        <dbReference type="ARBA" id="ARBA00023136"/>
    </source>
</evidence>
<dbReference type="InterPro" id="IPR015672">
    <property type="entry name" value="GPHR/GTG"/>
</dbReference>
<evidence type="ECO:0000259" key="7">
    <source>
        <dbReference type="Pfam" id="PF12537"/>
    </source>
</evidence>
<organism evidence="8 9">
    <name type="scientific">Arxiozyma heterogenica</name>
    <dbReference type="NCBI Taxonomy" id="278026"/>
    <lineage>
        <taxon>Eukaryota</taxon>
        <taxon>Fungi</taxon>
        <taxon>Dikarya</taxon>
        <taxon>Ascomycota</taxon>
        <taxon>Saccharomycotina</taxon>
        <taxon>Saccharomycetes</taxon>
        <taxon>Saccharomycetales</taxon>
        <taxon>Saccharomycetaceae</taxon>
        <taxon>Arxiozyma</taxon>
    </lineage>
</organism>
<accession>A0AAN7WIZ1</accession>
<evidence type="ECO:0000259" key="6">
    <source>
        <dbReference type="Pfam" id="PF12430"/>
    </source>
</evidence>
<dbReference type="PANTHER" id="PTHR15948:SF0">
    <property type="entry name" value="GOLGI PH REGULATOR A-RELATED"/>
    <property type="match status" value="1"/>
</dbReference>
<comment type="caution">
    <text evidence="8">The sequence shown here is derived from an EMBL/GenBank/DDBJ whole genome shotgun (WGS) entry which is preliminary data.</text>
</comment>
<feature type="transmembrane region" description="Helical" evidence="5">
    <location>
        <begin position="95"/>
        <end position="122"/>
    </location>
</feature>
<evidence type="ECO:0008006" key="10">
    <source>
        <dbReference type="Google" id="ProtNLM"/>
    </source>
</evidence>
<gene>
    <name evidence="8" type="ORF">RI543_000859</name>
</gene>
<dbReference type="GO" id="GO:0016020">
    <property type="term" value="C:membrane"/>
    <property type="evidence" value="ECO:0007669"/>
    <property type="project" value="UniProtKB-SubCell"/>
</dbReference>
<feature type="transmembrane region" description="Helical" evidence="5">
    <location>
        <begin position="487"/>
        <end position="506"/>
    </location>
</feature>
<keyword evidence="3 5" id="KW-1133">Transmembrane helix</keyword>
<sequence length="525" mass="61039">MWFKLHLLFDDTNSVNWDCMSHLPESWYQNPKMYIKDTFMQKFYTEYSLSSNKISKCVRILFSLAMTCYLIAIEIILFYIKTSDNGKQADFITEFIWPLIAFLLSLILILIQPFCILISILNKFFNDKLDMDRLIMVTTALIGGLITILYLIDFGPFSFSNNILTRLSIAGLTLMAHLSGIACVSTVYYTSVFLWYRFMDKKHSSIYHNSMLNNFQKQNFLLWSSKETLEHRIQEYEYKRKQLLKRMSQDSDYVTSTMKNKYIDILGKYQVNLSKINNSLKQSRNVLIIKRVCGSMFIIYCIHRITFTFLVRLPKILHHFINYPTDYQYDRFKSKTDPLAVTLANILDILLFNFNYQHDLESLKSQISLFLSASLFIGSISTVYTTISFIMGLLPIRFQVVAMYAMANNVEEEELPSFSNGKSGYSNKNPSIIKNLLISELTGIYVIATVLMIRSNLPFNISLRLKNLLGEKFTVPNITIDCWFDEMFASACIFTIIAIKLAEYYLKNNKSTITSMSPKDNRLVN</sequence>
<proteinExistence type="predicted"/>
<keyword evidence="2 5" id="KW-0812">Transmembrane</keyword>
<dbReference type="InterPro" id="IPR022535">
    <property type="entry name" value="Golgi_pH-regulator_cons_dom"/>
</dbReference>
<dbReference type="PANTHER" id="PTHR15948">
    <property type="entry name" value="G-PROTEIN COUPLED RECEPTOR 89-RELATED"/>
    <property type="match status" value="1"/>
</dbReference>
<keyword evidence="9" id="KW-1185">Reference proteome</keyword>
<reference evidence="9" key="1">
    <citation type="submission" date="2023-07" db="EMBL/GenBank/DDBJ databases">
        <title>A draft genome of Kazachstania heterogenica Y-27499.</title>
        <authorList>
            <person name="Donic C."/>
            <person name="Kralova J.S."/>
            <person name="Fidel L."/>
            <person name="Ben-Dor S."/>
            <person name="Jung S."/>
        </authorList>
    </citation>
    <scope>NUCLEOTIDE SEQUENCE [LARGE SCALE GENOMIC DNA]</scope>
    <source>
        <strain evidence="9">Y27499</strain>
    </source>
</reference>
<name>A0AAN7WIZ1_9SACH</name>
<feature type="transmembrane region" description="Helical" evidence="5">
    <location>
        <begin position="60"/>
        <end position="80"/>
    </location>
</feature>